<evidence type="ECO:0000313" key="2">
    <source>
        <dbReference type="EMBL" id="KAF2439131.1"/>
    </source>
</evidence>
<feature type="region of interest" description="Disordered" evidence="1">
    <location>
        <begin position="75"/>
        <end position="100"/>
    </location>
</feature>
<evidence type="ECO:0000313" key="3">
    <source>
        <dbReference type="Proteomes" id="UP000799764"/>
    </source>
</evidence>
<name>A0A9P4U6U1_9PLEO</name>
<proteinExistence type="predicted"/>
<reference evidence="2" key="1">
    <citation type="journal article" date="2020" name="Stud. Mycol.">
        <title>101 Dothideomycetes genomes: a test case for predicting lifestyles and emergence of pathogens.</title>
        <authorList>
            <person name="Haridas S."/>
            <person name="Albert R."/>
            <person name="Binder M."/>
            <person name="Bloem J."/>
            <person name="Labutti K."/>
            <person name="Salamov A."/>
            <person name="Andreopoulos B."/>
            <person name="Baker S."/>
            <person name="Barry K."/>
            <person name="Bills G."/>
            <person name="Bluhm B."/>
            <person name="Cannon C."/>
            <person name="Castanera R."/>
            <person name="Culley D."/>
            <person name="Daum C."/>
            <person name="Ezra D."/>
            <person name="Gonzalez J."/>
            <person name="Henrissat B."/>
            <person name="Kuo A."/>
            <person name="Liang C."/>
            <person name="Lipzen A."/>
            <person name="Lutzoni F."/>
            <person name="Magnuson J."/>
            <person name="Mondo S."/>
            <person name="Nolan M."/>
            <person name="Ohm R."/>
            <person name="Pangilinan J."/>
            <person name="Park H.-J."/>
            <person name="Ramirez L."/>
            <person name="Alfaro M."/>
            <person name="Sun H."/>
            <person name="Tritt A."/>
            <person name="Yoshinaga Y."/>
            <person name="Zwiers L.-H."/>
            <person name="Turgeon B."/>
            <person name="Goodwin S."/>
            <person name="Spatafora J."/>
            <person name="Crous P."/>
            <person name="Grigoriev I."/>
        </authorList>
    </citation>
    <scope>NUCLEOTIDE SEQUENCE</scope>
    <source>
        <strain evidence="2">CBS 690.94</strain>
    </source>
</reference>
<sequence>MVKRDRFNALARKVYKGFPEIHGQTFGQISTKNLDEYEARFIAELKEDGYHWEDMEPAEFRTKWETALTNLAKKWRRDNPTKSTKLPYDPTKEGTSSSGA</sequence>
<dbReference type="AlphaFoldDB" id="A0A9P4U6U1"/>
<dbReference type="Proteomes" id="UP000799764">
    <property type="component" value="Unassembled WGS sequence"/>
</dbReference>
<dbReference type="EMBL" id="MU001510">
    <property type="protein sequence ID" value="KAF2439131.1"/>
    <property type="molecule type" value="Genomic_DNA"/>
</dbReference>
<comment type="caution">
    <text evidence="2">The sequence shown here is derived from an EMBL/GenBank/DDBJ whole genome shotgun (WGS) entry which is preliminary data.</text>
</comment>
<organism evidence="2 3">
    <name type="scientific">Karstenula rhodostoma CBS 690.94</name>
    <dbReference type="NCBI Taxonomy" id="1392251"/>
    <lineage>
        <taxon>Eukaryota</taxon>
        <taxon>Fungi</taxon>
        <taxon>Dikarya</taxon>
        <taxon>Ascomycota</taxon>
        <taxon>Pezizomycotina</taxon>
        <taxon>Dothideomycetes</taxon>
        <taxon>Pleosporomycetidae</taxon>
        <taxon>Pleosporales</taxon>
        <taxon>Massarineae</taxon>
        <taxon>Didymosphaeriaceae</taxon>
        <taxon>Karstenula</taxon>
    </lineage>
</organism>
<accession>A0A9P4U6U1</accession>
<keyword evidence="3" id="KW-1185">Reference proteome</keyword>
<gene>
    <name evidence="2" type="ORF">P171DRAFT_436474</name>
</gene>
<protein>
    <submittedName>
        <fullName evidence="2">Uncharacterized protein</fullName>
    </submittedName>
</protein>
<evidence type="ECO:0000256" key="1">
    <source>
        <dbReference type="SAM" id="MobiDB-lite"/>
    </source>
</evidence>